<evidence type="ECO:0000313" key="4">
    <source>
        <dbReference type="Proteomes" id="UP000654370"/>
    </source>
</evidence>
<sequence>MSKGSFYQDTKDRSNIAAMSEKPRRLTRSLTGDFKPRSKSYKQIEQATQTPVLKTRSSFDVMGGANKPVPGLPLFHSKPVLVKNTYANISSRPSNFIKPAAQHQYTSDKASSDLECIAKWFVRYNHKMYNEGFLSMMVAMTPEGKYVEHPQWKPVFAELCGSTLSIWNAEKSNRRDAILPSYINITDAILEIISQETYGKANCFSIANAAGANRFIFVAGSKDQLEKWESCFWLASFEGTKLNEMYTRQILSRPTYRYLFLRPTSNTLEGYLQVRFAGKSDWQRLWAVVERKDEKRIWSKRSQSPMPAYMHLYADRKSKAPFMAVTNVARTYSIYPENPKLSEYATTFKIEGTITPATSKTSNASIPERISYVLFTTKTSKEMAVWLLAIFDIFKLYGRPRQLYEDPLEPKSMNYGEDYLNQPGKLFLDIAEVQGSQLCGKKRWDQKGVFADALRSKLETQCQEVPSSPIYVRVRTQSLPPVSVSSISPTSSKLVPIKAPLKDEPSGSNFKVAKQESIVITTPSIADSSDEDTEDEVAAESDDDESDDSCTFNGKEKTKKIDKPKKERKSDDNMPEIKHLSRQNSSSSSFLLDFGNLSGSKNTLNSDASGASSSSLFGEFAYSDEFSKYIDPDVLKEEKYEITDEDSNEVKYPVTDIKEEQSPLPKSRSRGIFPAWSWNALGGSYDEDDYQAQQGEGLTQRRTLADYGGREVPQIPALGDNFASETSLLGQKPKDQQMNVQEQIAYARATRQPFMHVPVKPKAPKSGLVGRITQLESERQNSFKRGEEKMNSYMTDSEKDYFFERERRIMEQRQQQYFQQMMMNGNIAMMPVIQTPHGLVPMIMPYPMSPQGSLSTPTGATGTNWDAKNPRLGVPQSSSNTSSPACRSPFVFSSSSSSSYTSSSIHSQFSNPKLNLSFNTATNPTADGSSGDEDDHIPIAKTPTGRKKTWRTVASPE</sequence>
<dbReference type="OrthoDB" id="5563754at2759"/>
<feature type="compositionally biased region" description="Polar residues" evidence="1">
    <location>
        <begin position="875"/>
        <end position="885"/>
    </location>
</feature>
<feature type="compositionally biased region" description="Polar residues" evidence="1">
    <location>
        <begin position="851"/>
        <end position="866"/>
    </location>
</feature>
<evidence type="ECO:0000256" key="1">
    <source>
        <dbReference type="SAM" id="MobiDB-lite"/>
    </source>
</evidence>
<dbReference type="EMBL" id="JAEPQZ010000011">
    <property type="protein sequence ID" value="KAG2175492.1"/>
    <property type="molecule type" value="Genomic_DNA"/>
</dbReference>
<dbReference type="Proteomes" id="UP000654370">
    <property type="component" value="Unassembled WGS sequence"/>
</dbReference>
<feature type="compositionally biased region" description="Low complexity" evidence="1">
    <location>
        <begin position="888"/>
        <end position="910"/>
    </location>
</feature>
<dbReference type="PROSITE" id="PS50003">
    <property type="entry name" value="PH_DOMAIN"/>
    <property type="match status" value="2"/>
</dbReference>
<dbReference type="InterPro" id="IPR058155">
    <property type="entry name" value="Skg3/CAF120-like_PH"/>
</dbReference>
<dbReference type="InterPro" id="IPR011993">
    <property type="entry name" value="PH-like_dom_sf"/>
</dbReference>
<evidence type="ECO:0000313" key="3">
    <source>
        <dbReference type="EMBL" id="KAG2175492.1"/>
    </source>
</evidence>
<accession>A0A8H7UBI1</accession>
<feature type="compositionally biased region" description="Polar residues" evidence="1">
    <location>
        <begin position="911"/>
        <end position="928"/>
    </location>
</feature>
<dbReference type="Pfam" id="PF00169">
    <property type="entry name" value="PH"/>
    <property type="match status" value="1"/>
</dbReference>
<feature type="region of interest" description="Disordered" evidence="1">
    <location>
        <begin position="851"/>
        <end position="957"/>
    </location>
</feature>
<feature type="compositionally biased region" description="Acidic residues" evidence="1">
    <location>
        <begin position="528"/>
        <end position="548"/>
    </location>
</feature>
<feature type="domain" description="PH" evidence="2">
    <location>
        <begin position="127"/>
        <end position="237"/>
    </location>
</feature>
<dbReference type="Gene3D" id="2.30.29.30">
    <property type="entry name" value="Pleckstrin-homology domain (PH domain)/Phosphotyrosine-binding domain (PTB)"/>
    <property type="match status" value="1"/>
</dbReference>
<name>A0A8H7UBI1_MORIS</name>
<comment type="caution">
    <text evidence="3">The sequence shown here is derived from an EMBL/GenBank/DDBJ whole genome shotgun (WGS) entry which is preliminary data.</text>
</comment>
<dbReference type="Pfam" id="PF25381">
    <property type="entry name" value="PH_26"/>
    <property type="match status" value="1"/>
</dbReference>
<evidence type="ECO:0000259" key="2">
    <source>
        <dbReference type="PROSITE" id="PS50003"/>
    </source>
</evidence>
<dbReference type="SMART" id="SM00233">
    <property type="entry name" value="PH"/>
    <property type="match status" value="2"/>
</dbReference>
<dbReference type="InterPro" id="IPR001849">
    <property type="entry name" value="PH_domain"/>
</dbReference>
<protein>
    <recommendedName>
        <fullName evidence="2">PH domain-containing protein</fullName>
    </recommendedName>
</protein>
<gene>
    <name evidence="3" type="ORF">INT43_001139</name>
</gene>
<keyword evidence="4" id="KW-1185">Reference proteome</keyword>
<dbReference type="SUPFAM" id="SSF50729">
    <property type="entry name" value="PH domain-like"/>
    <property type="match status" value="1"/>
</dbReference>
<dbReference type="AlphaFoldDB" id="A0A8H7UBI1"/>
<reference evidence="3" key="1">
    <citation type="submission" date="2020-12" db="EMBL/GenBank/DDBJ databases">
        <title>Metabolic potential, ecology and presence of endohyphal bacteria is reflected in genomic diversity of Mucoromycotina.</title>
        <authorList>
            <person name="Muszewska A."/>
            <person name="Okrasinska A."/>
            <person name="Steczkiewicz K."/>
            <person name="Drgas O."/>
            <person name="Orlowska M."/>
            <person name="Perlinska-Lenart U."/>
            <person name="Aleksandrzak-Piekarczyk T."/>
            <person name="Szatraj K."/>
            <person name="Zielenkiewicz U."/>
            <person name="Pilsyk S."/>
            <person name="Malc E."/>
            <person name="Mieczkowski P."/>
            <person name="Kruszewska J.S."/>
            <person name="Biernat P."/>
            <person name="Pawlowska J."/>
        </authorList>
    </citation>
    <scope>NUCLEOTIDE SEQUENCE</scope>
    <source>
        <strain evidence="3">WA0000067209</strain>
    </source>
</reference>
<feature type="domain" description="PH" evidence="2">
    <location>
        <begin position="265"/>
        <end position="395"/>
    </location>
</feature>
<feature type="region of interest" description="Disordered" evidence="1">
    <location>
        <begin position="521"/>
        <end position="584"/>
    </location>
</feature>
<organism evidence="3 4">
    <name type="scientific">Mortierella isabellina</name>
    <name type="common">Filamentous fungus</name>
    <name type="synonym">Umbelopsis isabellina</name>
    <dbReference type="NCBI Taxonomy" id="91625"/>
    <lineage>
        <taxon>Eukaryota</taxon>
        <taxon>Fungi</taxon>
        <taxon>Fungi incertae sedis</taxon>
        <taxon>Mucoromycota</taxon>
        <taxon>Mucoromycotina</taxon>
        <taxon>Umbelopsidomycetes</taxon>
        <taxon>Umbelopsidales</taxon>
        <taxon>Umbelopsidaceae</taxon>
        <taxon>Umbelopsis</taxon>
    </lineage>
</organism>
<feature type="compositionally biased region" description="Basic and acidic residues" evidence="1">
    <location>
        <begin position="554"/>
        <end position="579"/>
    </location>
</feature>
<proteinExistence type="predicted"/>
<feature type="region of interest" description="Disordered" evidence="1">
    <location>
        <begin position="1"/>
        <end position="49"/>
    </location>
</feature>